<keyword evidence="1" id="KW-0812">Transmembrane</keyword>
<evidence type="ECO:0000256" key="1">
    <source>
        <dbReference type="SAM" id="Phobius"/>
    </source>
</evidence>
<name>A0A811S9N6_9POAL</name>
<gene>
    <name evidence="2" type="ORF">NCGR_LOCUS61833</name>
</gene>
<evidence type="ECO:0000313" key="2">
    <source>
        <dbReference type="EMBL" id="CAD6337735.1"/>
    </source>
</evidence>
<keyword evidence="1" id="KW-0472">Membrane</keyword>
<sequence>MATVWALTTLLTAMFAWRVAPIMQLAVGVLVFLCLREIDQVRGGEGGARINMGEQYSALATVGLAVLTCTAALDTYDARRDPGLAAFVVVSSVVLVVLMGLFVRAFAQARASD</sequence>
<evidence type="ECO:0000313" key="3">
    <source>
        <dbReference type="Proteomes" id="UP000604825"/>
    </source>
</evidence>
<keyword evidence="1" id="KW-1133">Transmembrane helix</keyword>
<accession>A0A811S9N6</accession>
<feature type="transmembrane region" description="Helical" evidence="1">
    <location>
        <begin position="85"/>
        <end position="107"/>
    </location>
</feature>
<reference evidence="2" key="1">
    <citation type="submission" date="2020-10" db="EMBL/GenBank/DDBJ databases">
        <authorList>
            <person name="Han B."/>
            <person name="Lu T."/>
            <person name="Zhao Q."/>
            <person name="Huang X."/>
            <person name="Zhao Y."/>
        </authorList>
    </citation>
    <scope>NUCLEOTIDE SEQUENCE</scope>
</reference>
<proteinExistence type="predicted"/>
<feature type="transmembrane region" description="Helical" evidence="1">
    <location>
        <begin position="15"/>
        <end position="35"/>
    </location>
</feature>
<dbReference type="EMBL" id="CAJGYO010000018">
    <property type="protein sequence ID" value="CAD6337735.1"/>
    <property type="molecule type" value="Genomic_DNA"/>
</dbReference>
<dbReference type="Proteomes" id="UP000604825">
    <property type="component" value="Unassembled WGS sequence"/>
</dbReference>
<organism evidence="2 3">
    <name type="scientific">Miscanthus lutarioriparius</name>
    <dbReference type="NCBI Taxonomy" id="422564"/>
    <lineage>
        <taxon>Eukaryota</taxon>
        <taxon>Viridiplantae</taxon>
        <taxon>Streptophyta</taxon>
        <taxon>Embryophyta</taxon>
        <taxon>Tracheophyta</taxon>
        <taxon>Spermatophyta</taxon>
        <taxon>Magnoliopsida</taxon>
        <taxon>Liliopsida</taxon>
        <taxon>Poales</taxon>
        <taxon>Poaceae</taxon>
        <taxon>PACMAD clade</taxon>
        <taxon>Panicoideae</taxon>
        <taxon>Andropogonodae</taxon>
        <taxon>Andropogoneae</taxon>
        <taxon>Saccharinae</taxon>
        <taxon>Miscanthus</taxon>
    </lineage>
</organism>
<feature type="transmembrane region" description="Helical" evidence="1">
    <location>
        <begin position="56"/>
        <end position="73"/>
    </location>
</feature>
<protein>
    <submittedName>
        <fullName evidence="2">Uncharacterized protein</fullName>
    </submittedName>
</protein>
<dbReference type="AlphaFoldDB" id="A0A811S9N6"/>
<comment type="caution">
    <text evidence="2">The sequence shown here is derived from an EMBL/GenBank/DDBJ whole genome shotgun (WGS) entry which is preliminary data.</text>
</comment>
<dbReference type="PANTHER" id="PTHR46610:SF8">
    <property type="entry name" value="OS06G0147000 PROTEIN"/>
    <property type="match status" value="1"/>
</dbReference>
<keyword evidence="3" id="KW-1185">Reference proteome</keyword>
<dbReference type="InterPro" id="IPR045501">
    <property type="entry name" value="DUF6490"/>
</dbReference>
<dbReference type="PANTHER" id="PTHR46610">
    <property type="entry name" value="OS05G0181300 PROTEIN"/>
    <property type="match status" value="1"/>
</dbReference>